<sequence>MNDDDQVPTVSQVICNNCQGIANMTSMRISIPGEPRQCISSTYCENCHFRETSTFHDESKSGIPILITCNFDCKDDLKRYVALYRHAKISIKKDDLEYEYESSIDTSNVVESIIQDAIREISDAYSLQNAREEDHDVNEKVQKLKGLLESGKFKMTIEDMSGLSRVSPVDKKISECEYFDLNTFNDERVEHKNIGSDQI</sequence>
<gene>
    <name evidence="6" type="primary">ZNF259</name>
    <name evidence="6" type="ORF">TCON_1674</name>
</gene>
<dbReference type="SMART" id="SM00709">
    <property type="entry name" value="Zpr1"/>
    <property type="match status" value="1"/>
</dbReference>
<dbReference type="Gene3D" id="2.60.120.1040">
    <property type="entry name" value="ZPR1, A/B domain"/>
    <property type="match status" value="1"/>
</dbReference>
<dbReference type="PANTHER" id="PTHR10876:SF0">
    <property type="entry name" value="ZINC FINGER PROTEIN ZPR1"/>
    <property type="match status" value="1"/>
</dbReference>
<evidence type="ECO:0000259" key="5">
    <source>
        <dbReference type="SMART" id="SM00709"/>
    </source>
</evidence>
<keyword evidence="4" id="KW-0862">Zinc</keyword>
<protein>
    <submittedName>
        <fullName evidence="6">Zinc finger protein ZPR1</fullName>
    </submittedName>
</protein>
<comment type="similarity">
    <text evidence="1">Belongs to the ZPR1 family.</text>
</comment>
<evidence type="ECO:0000313" key="7">
    <source>
        <dbReference type="Proteomes" id="UP001516464"/>
    </source>
</evidence>
<dbReference type="EMBL" id="SBIQ01000128">
    <property type="protein sequence ID" value="KAF7683113.1"/>
    <property type="molecule type" value="Genomic_DNA"/>
</dbReference>
<evidence type="ECO:0000256" key="4">
    <source>
        <dbReference type="ARBA" id="ARBA00022833"/>
    </source>
</evidence>
<dbReference type="InterPro" id="IPR042451">
    <property type="entry name" value="ZPR1_A/B_dom"/>
</dbReference>
<keyword evidence="3" id="KW-0863">Zinc-finger</keyword>
<keyword evidence="2" id="KW-0479">Metal-binding</keyword>
<dbReference type="Proteomes" id="UP001516464">
    <property type="component" value="Unassembled WGS sequence"/>
</dbReference>
<evidence type="ECO:0000313" key="6">
    <source>
        <dbReference type="EMBL" id="KAF7683113.1"/>
    </source>
</evidence>
<comment type="caution">
    <text evidence="6">The sequence shown here is derived from an EMBL/GenBank/DDBJ whole genome shotgun (WGS) entry which is preliminary data.</text>
</comment>
<keyword evidence="7" id="KW-1185">Reference proteome</keyword>
<dbReference type="InterPro" id="IPR004457">
    <property type="entry name" value="Znf_ZPR1"/>
</dbReference>
<dbReference type="InterPro" id="IPR040141">
    <property type="entry name" value="ZPR1"/>
</dbReference>
<dbReference type="InterPro" id="IPR056180">
    <property type="entry name" value="ZPR1_jr_dom"/>
</dbReference>
<accession>A0ABQ7HY49</accession>
<evidence type="ECO:0000256" key="2">
    <source>
        <dbReference type="ARBA" id="ARBA00022723"/>
    </source>
</evidence>
<proteinExistence type="inferred from homology"/>
<organism evidence="6 7">
    <name type="scientific">Astathelohania contejeani</name>
    <dbReference type="NCBI Taxonomy" id="164912"/>
    <lineage>
        <taxon>Eukaryota</taxon>
        <taxon>Fungi</taxon>
        <taxon>Fungi incertae sedis</taxon>
        <taxon>Microsporidia</taxon>
        <taxon>Astathelohaniidae</taxon>
        <taxon>Astathelohania</taxon>
    </lineage>
</organism>
<reference evidence="6 7" key="1">
    <citation type="submission" date="2019-01" db="EMBL/GenBank/DDBJ databases">
        <title>Genomes sequencing and comparative genomics of infectious freshwater microsporidia, Cucumispora dikerogammari and Thelohania contejeani.</title>
        <authorList>
            <person name="Cormier A."/>
            <person name="Giraud I."/>
            <person name="Wattier R."/>
            <person name="Teixeira M."/>
            <person name="Grandjean F."/>
            <person name="Rigaud T."/>
            <person name="Cordaux R."/>
        </authorList>
    </citation>
    <scope>NUCLEOTIDE SEQUENCE [LARGE SCALE GENOMIC DNA]</scope>
    <source>
        <strain evidence="6">T1</strain>
        <tissue evidence="6">Spores</tissue>
    </source>
</reference>
<dbReference type="PANTHER" id="PTHR10876">
    <property type="entry name" value="ZINC FINGER PROTEIN ZPR1"/>
    <property type="match status" value="1"/>
</dbReference>
<dbReference type="Pfam" id="PF22794">
    <property type="entry name" value="jr-ZPR1"/>
    <property type="match status" value="1"/>
</dbReference>
<evidence type="ECO:0000256" key="1">
    <source>
        <dbReference type="ARBA" id="ARBA00008354"/>
    </source>
</evidence>
<feature type="domain" description="Zinc finger ZPR1-type" evidence="5">
    <location>
        <begin position="13"/>
        <end position="168"/>
    </location>
</feature>
<name>A0ABQ7HY49_9MICR</name>
<evidence type="ECO:0000256" key="3">
    <source>
        <dbReference type="ARBA" id="ARBA00022771"/>
    </source>
</evidence>